<feature type="active site" description="Proton donor" evidence="3">
    <location>
        <position position="639"/>
    </location>
</feature>
<evidence type="ECO:0000256" key="4">
    <source>
        <dbReference type="PIRSR" id="PIRSR623088-2"/>
    </source>
</evidence>
<evidence type="ECO:0000256" key="3">
    <source>
        <dbReference type="PIRSR" id="PIRSR623088-1"/>
    </source>
</evidence>
<protein>
    <recommendedName>
        <fullName evidence="6">Phosphodiesterase</fullName>
        <ecNumber evidence="6">3.1.4.-</ecNumber>
    </recommendedName>
</protein>
<feature type="binding site" evidence="5">
    <location>
        <position position="680"/>
    </location>
    <ligand>
        <name>Zn(2+)</name>
        <dbReference type="ChEBI" id="CHEBI:29105"/>
        <label>1</label>
    </ligand>
</feature>
<dbReference type="PRINTS" id="PR00387">
    <property type="entry name" value="PDIESTERASE1"/>
</dbReference>
<feature type="binding site" evidence="4">
    <location>
        <position position="859"/>
    </location>
    <ligand>
        <name>AMP</name>
        <dbReference type="ChEBI" id="CHEBI:456215"/>
    </ligand>
</feature>
<feature type="domain" description="PDEase" evidence="8">
    <location>
        <begin position="562"/>
        <end position="902"/>
    </location>
</feature>
<feature type="binding site" evidence="4">
    <location>
        <position position="680"/>
    </location>
    <ligand>
        <name>AMP</name>
        <dbReference type="ChEBI" id="CHEBI:456215"/>
    </ligand>
</feature>
<evidence type="ECO:0000313" key="9">
    <source>
        <dbReference type="EMBL" id="CAD8850700.1"/>
    </source>
</evidence>
<comment type="cofactor">
    <cofactor evidence="6">
        <name>a divalent metal cation</name>
        <dbReference type="ChEBI" id="CHEBI:60240"/>
    </cofactor>
    <text evidence="6">Binds 2 divalent metal cations per subunit. Site 1 may preferentially bind zinc ions, while site 2 has a preference for magnesium and/or manganese ions.</text>
</comment>
<feature type="binding site" evidence="4">
    <location>
        <position position="808"/>
    </location>
    <ligand>
        <name>AMP</name>
        <dbReference type="ChEBI" id="CHEBI:456215"/>
    </ligand>
</feature>
<evidence type="ECO:0000256" key="5">
    <source>
        <dbReference type="PIRSR" id="PIRSR623088-3"/>
    </source>
</evidence>
<evidence type="ECO:0000256" key="6">
    <source>
        <dbReference type="RuleBase" id="RU363067"/>
    </source>
</evidence>
<feature type="binding site" evidence="4">
    <location>
        <begin position="639"/>
        <end position="643"/>
    </location>
    <ligand>
        <name>AMP</name>
        <dbReference type="ChEBI" id="CHEBI:456215"/>
    </ligand>
</feature>
<feature type="transmembrane region" description="Helical" evidence="7">
    <location>
        <begin position="178"/>
        <end position="198"/>
    </location>
</feature>
<keyword evidence="2 6" id="KW-0378">Hydrolase</keyword>
<dbReference type="GO" id="GO:0004114">
    <property type="term" value="F:3',5'-cyclic-nucleotide phosphodiesterase activity"/>
    <property type="evidence" value="ECO:0007669"/>
    <property type="project" value="InterPro"/>
</dbReference>
<keyword evidence="7" id="KW-0472">Membrane</keyword>
<dbReference type="InterPro" id="IPR023088">
    <property type="entry name" value="PDEase"/>
</dbReference>
<feature type="binding site" evidence="5">
    <location>
        <position position="680"/>
    </location>
    <ligand>
        <name>Zn(2+)</name>
        <dbReference type="ChEBI" id="CHEBI:29105"/>
        <label>2</label>
    </ligand>
</feature>
<evidence type="ECO:0000259" key="8">
    <source>
        <dbReference type="PROSITE" id="PS51845"/>
    </source>
</evidence>
<sequence>MPTQLRLVQRNFRTAPEEQHMNLGLPASPSAAEITIIDQPRGSERTDRTTEVDEEVAVKSRTWQSHATTTASEPMSRAFVKEKFRRSRTSKRNRLVRSKTNLKVIRRRLASIVANTSFRVALIGALIFALFGRSVWVLLDLPDDPWNVVLDVLMCIVFFLFLMEIVLSCFRSSYRWSLLFWMDVIGTVSMIFEISFLLGTAGQETLNESTNSTLTRIARAGKLGARAGRFSKIVKCAGYFMNTRGKEDLSKKTMEAKLLSQRLMTTLSSKVSMVTVLLVVLVPCFQIGIYPEEDYSMRAWVERLEEDYSTAFDSLALSLDNSSTLFQTTVRSMLSFYDDVGAGYQPYNSEGFPEEVNYNSRTLYIPGEVILAAETPARKENVLRQVARFCLSSSGTRCDNGLRSALLFNFTDPHRREAAMDTGMIIFVVCIMFVCAFDLSNTLNVMVVVPLERMMEMVRRLATQVLNVVSGMYDEDVRGDSDEDDGGVYHAGGVDTEIDMLEKVLDTLAKLSKIFMQKNVVDETEFADMSNESKGIIKDMLMMNTSAVRTGASRMNEGWLATFDNIVTVVRNLPVAEETIESWDLDMLHMNGDDQMKVLHYVVFDSSFGNVVGRSTIDIETFGHFLQAVKAGYHDLPYHNFSHACDVAQNVHVSMQTTEADRWVGRVEQFALLIAAMCHDLGHPGITNPFLVETQHEIAVLYNDQSPLENMHCSKLFKICNAKTSDVFKYMSGDDFKVARKVCIASILHTDNAHHFEMVREIAKVYEVHSELCELQATSPDVRVQEYDTEVLAPNQMLWLQLFLHLADVSNPLRPFSICFAWAQCVLAEFFAQGDEEKRRGLPVGMLNDRDKVNRPGSQHGFINFLVTPLVAGVVKVFQPMSPLLDQMAENLKEWRNIWVEESKPSDEDIAKKDVEVQKVQEQAISLSRRARARKLSARLN</sequence>
<reference evidence="9" key="1">
    <citation type="submission" date="2021-01" db="EMBL/GenBank/DDBJ databases">
        <authorList>
            <person name="Corre E."/>
            <person name="Pelletier E."/>
            <person name="Niang G."/>
            <person name="Scheremetjew M."/>
            <person name="Finn R."/>
            <person name="Kale V."/>
            <person name="Holt S."/>
            <person name="Cochrane G."/>
            <person name="Meng A."/>
            <person name="Brown T."/>
            <person name="Cohen L."/>
        </authorList>
    </citation>
    <scope>NUCLEOTIDE SEQUENCE</scope>
</reference>
<dbReference type="SUPFAM" id="SSF109604">
    <property type="entry name" value="HD-domain/PDEase-like"/>
    <property type="match status" value="1"/>
</dbReference>
<dbReference type="PROSITE" id="PS00126">
    <property type="entry name" value="PDEASE_I_1"/>
    <property type="match status" value="1"/>
</dbReference>
<feature type="transmembrane region" description="Helical" evidence="7">
    <location>
        <begin position="271"/>
        <end position="290"/>
    </location>
</feature>
<accession>A0A7S1F801</accession>
<dbReference type="InterPro" id="IPR002073">
    <property type="entry name" value="PDEase_catalytic_dom"/>
</dbReference>
<comment type="similarity">
    <text evidence="6">Belongs to the cyclic nucleotide phosphodiesterase family.</text>
</comment>
<dbReference type="GO" id="GO:0007165">
    <property type="term" value="P:signal transduction"/>
    <property type="evidence" value="ECO:0007669"/>
    <property type="project" value="InterPro"/>
</dbReference>
<dbReference type="PROSITE" id="PS51845">
    <property type="entry name" value="PDEASE_I_2"/>
    <property type="match status" value="1"/>
</dbReference>
<dbReference type="GO" id="GO:0046872">
    <property type="term" value="F:metal ion binding"/>
    <property type="evidence" value="ECO:0007669"/>
    <property type="project" value="UniProtKB-KW"/>
</dbReference>
<feature type="binding site" evidence="5">
    <location>
        <position position="808"/>
    </location>
    <ligand>
        <name>Zn(2+)</name>
        <dbReference type="ChEBI" id="CHEBI:29105"/>
        <label>1</label>
    </ligand>
</feature>
<dbReference type="InterPro" id="IPR023174">
    <property type="entry name" value="PDEase_CS"/>
</dbReference>
<proteinExistence type="inferred from homology"/>
<feature type="transmembrane region" description="Helical" evidence="7">
    <location>
        <begin position="145"/>
        <end position="166"/>
    </location>
</feature>
<feature type="transmembrane region" description="Helical" evidence="7">
    <location>
        <begin position="425"/>
        <end position="451"/>
    </location>
</feature>
<keyword evidence="7" id="KW-0812">Transmembrane</keyword>
<feature type="binding site" evidence="5">
    <location>
        <position position="679"/>
    </location>
    <ligand>
        <name>Zn(2+)</name>
        <dbReference type="ChEBI" id="CHEBI:29105"/>
        <label>1</label>
    </ligand>
</feature>
<dbReference type="Gene3D" id="1.10.1300.10">
    <property type="entry name" value="3'5'-cyclic nucleotide phosphodiesterase, catalytic domain"/>
    <property type="match status" value="1"/>
</dbReference>
<feature type="binding site" evidence="5">
    <location>
        <position position="643"/>
    </location>
    <ligand>
        <name>Zn(2+)</name>
        <dbReference type="ChEBI" id="CHEBI:29105"/>
        <label>1</label>
    </ligand>
</feature>
<dbReference type="InterPro" id="IPR036971">
    <property type="entry name" value="PDEase_catalytic_dom_sf"/>
</dbReference>
<feature type="transmembrane region" description="Helical" evidence="7">
    <location>
        <begin position="116"/>
        <end position="139"/>
    </location>
</feature>
<dbReference type="InterPro" id="IPR003607">
    <property type="entry name" value="HD/PDEase_dom"/>
</dbReference>
<dbReference type="AlphaFoldDB" id="A0A7S1F801"/>
<evidence type="ECO:0000256" key="7">
    <source>
        <dbReference type="SAM" id="Phobius"/>
    </source>
</evidence>
<name>A0A7S1F801_NOCSC</name>
<keyword evidence="1 5" id="KW-0479">Metal-binding</keyword>
<evidence type="ECO:0000256" key="1">
    <source>
        <dbReference type="ARBA" id="ARBA00022723"/>
    </source>
</evidence>
<evidence type="ECO:0000256" key="2">
    <source>
        <dbReference type="ARBA" id="ARBA00022801"/>
    </source>
</evidence>
<keyword evidence="7" id="KW-1133">Transmembrane helix</keyword>
<gene>
    <name evidence="9" type="ORF">NSCI0253_LOCUS25050</name>
</gene>
<organism evidence="9">
    <name type="scientific">Noctiluca scintillans</name>
    <name type="common">Sea sparkle</name>
    <name type="synonym">Red tide dinoflagellate</name>
    <dbReference type="NCBI Taxonomy" id="2966"/>
    <lineage>
        <taxon>Eukaryota</taxon>
        <taxon>Sar</taxon>
        <taxon>Alveolata</taxon>
        <taxon>Dinophyceae</taxon>
        <taxon>Noctilucales</taxon>
        <taxon>Noctilucaceae</taxon>
        <taxon>Noctiluca</taxon>
    </lineage>
</organism>
<dbReference type="CDD" id="cd00077">
    <property type="entry name" value="HDc"/>
    <property type="match status" value="1"/>
</dbReference>
<dbReference type="EC" id="3.1.4.-" evidence="6"/>
<dbReference type="PANTHER" id="PTHR11347">
    <property type="entry name" value="CYCLIC NUCLEOTIDE PHOSPHODIESTERASE"/>
    <property type="match status" value="1"/>
</dbReference>
<dbReference type="SMART" id="SM00471">
    <property type="entry name" value="HDc"/>
    <property type="match status" value="1"/>
</dbReference>
<dbReference type="Pfam" id="PF00233">
    <property type="entry name" value="PDEase_I"/>
    <property type="match status" value="1"/>
</dbReference>
<dbReference type="EMBL" id="HBFQ01035492">
    <property type="protein sequence ID" value="CAD8850700.1"/>
    <property type="molecule type" value="Transcribed_RNA"/>
</dbReference>